<name>A0A9P8Y5Q8_9PEZI</name>
<dbReference type="OrthoDB" id="1470350at2759"/>
<evidence type="ECO:0000313" key="10">
    <source>
        <dbReference type="Proteomes" id="UP000756346"/>
    </source>
</evidence>
<dbReference type="InterPro" id="IPR002401">
    <property type="entry name" value="Cyt_P450_E_grp-I"/>
</dbReference>
<keyword evidence="5 6" id="KW-0408">Iron</keyword>
<evidence type="ECO:0000256" key="5">
    <source>
        <dbReference type="ARBA" id="ARBA00023004"/>
    </source>
</evidence>
<evidence type="ECO:0000256" key="4">
    <source>
        <dbReference type="ARBA" id="ARBA00022723"/>
    </source>
</evidence>
<dbReference type="SUPFAM" id="SSF48264">
    <property type="entry name" value="Cytochrome P450"/>
    <property type="match status" value="1"/>
</dbReference>
<feature type="transmembrane region" description="Helical" evidence="8">
    <location>
        <begin position="12"/>
        <end position="36"/>
    </location>
</feature>
<comment type="caution">
    <text evidence="9">The sequence shown here is derived from an EMBL/GenBank/DDBJ whole genome shotgun (WGS) entry which is preliminary data.</text>
</comment>
<dbReference type="RefSeq" id="XP_046010929.1">
    <property type="nucleotide sequence ID" value="XM_046161092.1"/>
</dbReference>
<dbReference type="InterPro" id="IPR001128">
    <property type="entry name" value="Cyt_P450"/>
</dbReference>
<evidence type="ECO:0000256" key="8">
    <source>
        <dbReference type="SAM" id="Phobius"/>
    </source>
</evidence>
<dbReference type="PRINTS" id="PR00385">
    <property type="entry name" value="P450"/>
</dbReference>
<dbReference type="PANTHER" id="PTHR24305">
    <property type="entry name" value="CYTOCHROME P450"/>
    <property type="match status" value="1"/>
</dbReference>
<evidence type="ECO:0000256" key="1">
    <source>
        <dbReference type="ARBA" id="ARBA00001971"/>
    </source>
</evidence>
<keyword evidence="8" id="KW-0472">Membrane</keyword>
<protein>
    <submittedName>
        <fullName evidence="9">Cytochrome P450</fullName>
    </submittedName>
</protein>
<evidence type="ECO:0000256" key="7">
    <source>
        <dbReference type="SAM" id="MobiDB-lite"/>
    </source>
</evidence>
<evidence type="ECO:0000313" key="9">
    <source>
        <dbReference type="EMBL" id="KAH7028130.1"/>
    </source>
</evidence>
<comment type="cofactor">
    <cofactor evidence="1 6">
        <name>heme</name>
        <dbReference type="ChEBI" id="CHEBI:30413"/>
    </cofactor>
</comment>
<feature type="compositionally biased region" description="Basic and acidic residues" evidence="7">
    <location>
        <begin position="289"/>
        <end position="299"/>
    </location>
</feature>
<keyword evidence="8" id="KW-0812">Transmembrane</keyword>
<keyword evidence="3 6" id="KW-0349">Heme</keyword>
<dbReference type="GO" id="GO:0005506">
    <property type="term" value="F:iron ion binding"/>
    <property type="evidence" value="ECO:0007669"/>
    <property type="project" value="InterPro"/>
</dbReference>
<dbReference type="GO" id="GO:0020037">
    <property type="term" value="F:heme binding"/>
    <property type="evidence" value="ECO:0007669"/>
    <property type="project" value="InterPro"/>
</dbReference>
<dbReference type="Pfam" id="PF00067">
    <property type="entry name" value="p450"/>
    <property type="match status" value="1"/>
</dbReference>
<dbReference type="InterPro" id="IPR050121">
    <property type="entry name" value="Cytochrome_P450_monoxygenase"/>
</dbReference>
<dbReference type="GO" id="GO:0016705">
    <property type="term" value="F:oxidoreductase activity, acting on paired donors, with incorporation or reduction of molecular oxygen"/>
    <property type="evidence" value="ECO:0007669"/>
    <property type="project" value="InterPro"/>
</dbReference>
<reference evidence="9" key="1">
    <citation type="journal article" date="2021" name="Nat. Commun.">
        <title>Genetic determinants of endophytism in the Arabidopsis root mycobiome.</title>
        <authorList>
            <person name="Mesny F."/>
            <person name="Miyauchi S."/>
            <person name="Thiergart T."/>
            <person name="Pickel B."/>
            <person name="Atanasova L."/>
            <person name="Karlsson M."/>
            <person name="Huettel B."/>
            <person name="Barry K.W."/>
            <person name="Haridas S."/>
            <person name="Chen C."/>
            <person name="Bauer D."/>
            <person name="Andreopoulos W."/>
            <person name="Pangilinan J."/>
            <person name="LaButti K."/>
            <person name="Riley R."/>
            <person name="Lipzen A."/>
            <person name="Clum A."/>
            <person name="Drula E."/>
            <person name="Henrissat B."/>
            <person name="Kohler A."/>
            <person name="Grigoriev I.V."/>
            <person name="Martin F.M."/>
            <person name="Hacquard S."/>
        </authorList>
    </citation>
    <scope>NUCLEOTIDE SEQUENCE</scope>
    <source>
        <strain evidence="9">MPI-CAGE-CH-0230</strain>
    </source>
</reference>
<feature type="region of interest" description="Disordered" evidence="7">
    <location>
        <begin position="289"/>
        <end position="309"/>
    </location>
</feature>
<evidence type="ECO:0000256" key="6">
    <source>
        <dbReference type="PIRSR" id="PIRSR602401-1"/>
    </source>
</evidence>
<comment type="similarity">
    <text evidence="2">Belongs to the cytochrome P450 family.</text>
</comment>
<dbReference type="Proteomes" id="UP000756346">
    <property type="component" value="Unassembled WGS sequence"/>
</dbReference>
<keyword evidence="10" id="KW-1185">Reference proteome</keyword>
<proteinExistence type="inferred from homology"/>
<dbReference type="GO" id="GO:0004497">
    <property type="term" value="F:monooxygenase activity"/>
    <property type="evidence" value="ECO:0007669"/>
    <property type="project" value="InterPro"/>
</dbReference>
<dbReference type="AlphaFoldDB" id="A0A9P8Y5Q8"/>
<keyword evidence="4 6" id="KW-0479">Metal-binding</keyword>
<dbReference type="EMBL" id="JAGTJQ010000007">
    <property type="protein sequence ID" value="KAH7028130.1"/>
    <property type="molecule type" value="Genomic_DNA"/>
</dbReference>
<sequence length="542" mass="60620">MTTSALTEGSRLQLVLPAAAVFLLLYVTSVVVYRIFFHPFAKYPGPFLGKVSNYVTWTSTFRQDKTQTMYRLMRQYGSPLRIGHDTLLFADAQAWTDIYGQHSRPFDKEAMLPKLFTATGAPNVLSTDDRQYHARLRRLMSSDFSARGVLRFESLIADKVDALMEHVFYPSAAAAAAAAAGPGEQGEEVEEKEEDGAWFDVWEPAQKHYLDIISHLVFGTSFNCIKGENPSALFDVNSFATVVPARYFFPAIRYLPIPAFQKAVLGLNHLIKFSRDHVTEYAMALEKEMGRSGEDEKSEAGAITGDGDSKSQSFLRNLVTSRDPETGTRLSVDELVENAIIFLVGGSGTTAVVTTYFIWECARNRDTHQRLVEEVRGAFPARDVMPTYEAASKLPLLNSMIQETMRLWGPLNIMFLRVSPGREVSGHYIPPGKTASILSYAAARDPDVFPDPETFEPERCLHPTAEMKALSRPFATGPRNCVGRHLAEVQLTLTLARIFQLYDVEVDPLTTREDMKLRDKGVMEPWAARLRIRVSPAPPRSC</sequence>
<dbReference type="InterPro" id="IPR036396">
    <property type="entry name" value="Cyt_P450_sf"/>
</dbReference>
<keyword evidence="8" id="KW-1133">Transmembrane helix</keyword>
<organism evidence="9 10">
    <name type="scientific">Microdochium trichocladiopsis</name>
    <dbReference type="NCBI Taxonomy" id="1682393"/>
    <lineage>
        <taxon>Eukaryota</taxon>
        <taxon>Fungi</taxon>
        <taxon>Dikarya</taxon>
        <taxon>Ascomycota</taxon>
        <taxon>Pezizomycotina</taxon>
        <taxon>Sordariomycetes</taxon>
        <taxon>Xylariomycetidae</taxon>
        <taxon>Xylariales</taxon>
        <taxon>Microdochiaceae</taxon>
        <taxon>Microdochium</taxon>
    </lineage>
</organism>
<dbReference type="Gene3D" id="1.10.630.10">
    <property type="entry name" value="Cytochrome P450"/>
    <property type="match status" value="1"/>
</dbReference>
<accession>A0A9P8Y5Q8</accession>
<dbReference type="PRINTS" id="PR00463">
    <property type="entry name" value="EP450I"/>
</dbReference>
<feature type="binding site" description="axial binding residue" evidence="6">
    <location>
        <position position="481"/>
    </location>
    <ligand>
        <name>heme</name>
        <dbReference type="ChEBI" id="CHEBI:30413"/>
    </ligand>
    <ligandPart>
        <name>Fe</name>
        <dbReference type="ChEBI" id="CHEBI:18248"/>
    </ligandPart>
</feature>
<dbReference type="GeneID" id="70190638"/>
<dbReference type="PANTHER" id="PTHR24305:SF210">
    <property type="entry name" value="CYTOCHROME P450 MONOOXYGENASE ASQL-RELATED"/>
    <property type="match status" value="1"/>
</dbReference>
<evidence type="ECO:0000256" key="3">
    <source>
        <dbReference type="ARBA" id="ARBA00022617"/>
    </source>
</evidence>
<evidence type="ECO:0000256" key="2">
    <source>
        <dbReference type="ARBA" id="ARBA00010617"/>
    </source>
</evidence>
<gene>
    <name evidence="9" type="ORF">B0I36DRAFT_386007</name>
</gene>